<protein>
    <submittedName>
        <fullName evidence="2">Villin-4-like</fullName>
    </submittedName>
</protein>
<dbReference type="EMBL" id="JAVIJP010000023">
    <property type="protein sequence ID" value="KAL3637792.1"/>
    <property type="molecule type" value="Genomic_DNA"/>
</dbReference>
<organism evidence="2 3">
    <name type="scientific">Castilleja foliolosa</name>
    <dbReference type="NCBI Taxonomy" id="1961234"/>
    <lineage>
        <taxon>Eukaryota</taxon>
        <taxon>Viridiplantae</taxon>
        <taxon>Streptophyta</taxon>
        <taxon>Embryophyta</taxon>
        <taxon>Tracheophyta</taxon>
        <taxon>Spermatophyta</taxon>
        <taxon>Magnoliopsida</taxon>
        <taxon>eudicotyledons</taxon>
        <taxon>Gunneridae</taxon>
        <taxon>Pentapetalae</taxon>
        <taxon>asterids</taxon>
        <taxon>lamiids</taxon>
        <taxon>Lamiales</taxon>
        <taxon>Orobanchaceae</taxon>
        <taxon>Pedicularideae</taxon>
        <taxon>Castillejinae</taxon>
        <taxon>Castilleja</taxon>
    </lineage>
</organism>
<comment type="caution">
    <text evidence="2">The sequence shown here is derived from an EMBL/GenBank/DDBJ whole genome shotgun (WGS) entry which is preliminary data.</text>
</comment>
<dbReference type="AlphaFoldDB" id="A0ABD3D7W9"/>
<evidence type="ECO:0000313" key="3">
    <source>
        <dbReference type="Proteomes" id="UP001632038"/>
    </source>
</evidence>
<dbReference type="Proteomes" id="UP001632038">
    <property type="component" value="Unassembled WGS sequence"/>
</dbReference>
<feature type="region of interest" description="Disordered" evidence="1">
    <location>
        <begin position="37"/>
        <end position="58"/>
    </location>
</feature>
<reference evidence="3" key="1">
    <citation type="journal article" date="2024" name="IScience">
        <title>Strigolactones Initiate the Formation of Haustorium-like Structures in Castilleja.</title>
        <authorList>
            <person name="Buerger M."/>
            <person name="Peterson D."/>
            <person name="Chory J."/>
        </authorList>
    </citation>
    <scope>NUCLEOTIDE SEQUENCE [LARGE SCALE GENOMIC DNA]</scope>
</reference>
<gene>
    <name evidence="2" type="primary">VLN4_2</name>
    <name evidence="2" type="ORF">CASFOL_018240</name>
</gene>
<name>A0ABD3D7W9_9LAMI</name>
<evidence type="ECO:0000256" key="1">
    <source>
        <dbReference type="SAM" id="MobiDB-lite"/>
    </source>
</evidence>
<sequence>MQPNSDSKLQNEGATESKKCWDFVGRNSEYLSQKIARKAQSNPHLFSTDTNTLSKDLG</sequence>
<feature type="compositionally biased region" description="Polar residues" evidence="1">
    <location>
        <begin position="39"/>
        <end position="58"/>
    </location>
</feature>
<accession>A0ABD3D7W9</accession>
<evidence type="ECO:0000313" key="2">
    <source>
        <dbReference type="EMBL" id="KAL3637792.1"/>
    </source>
</evidence>
<keyword evidence="3" id="KW-1185">Reference proteome</keyword>
<proteinExistence type="predicted"/>